<feature type="transmembrane region" description="Helical" evidence="1">
    <location>
        <begin position="99"/>
        <end position="121"/>
    </location>
</feature>
<keyword evidence="1" id="KW-0812">Transmembrane</keyword>
<name>A0AA37MAS5_9HYPH</name>
<dbReference type="PANTHER" id="PTHR37314">
    <property type="entry name" value="SLR0142 PROTEIN"/>
    <property type="match status" value="1"/>
</dbReference>
<dbReference type="InterPro" id="IPR010699">
    <property type="entry name" value="DUF1275"/>
</dbReference>
<reference evidence="2" key="1">
    <citation type="journal article" date="2016" name="Front. Microbiol.">
        <title>Genome Sequence of the Piezophilic, Mesophilic Sulfate-Reducing Bacterium Desulfovibrio indicus J2T.</title>
        <authorList>
            <person name="Cao J."/>
            <person name="Maignien L."/>
            <person name="Shao Z."/>
            <person name="Alain K."/>
            <person name="Jebbar M."/>
        </authorList>
    </citation>
    <scope>NUCLEOTIDE SEQUENCE</scope>
    <source>
        <strain evidence="2">NBRC 103626</strain>
    </source>
</reference>
<dbReference type="PANTHER" id="PTHR37314:SF5">
    <property type="entry name" value="SLR0142 PROTEIN"/>
    <property type="match status" value="1"/>
</dbReference>
<comment type="caution">
    <text evidence="2">The sequence shown here is derived from an EMBL/GenBank/DDBJ whole genome shotgun (WGS) entry which is preliminary data.</text>
</comment>
<accession>A0AA37MAS5</accession>
<dbReference type="Proteomes" id="UP001055108">
    <property type="component" value="Unassembled WGS sequence"/>
</dbReference>
<reference evidence="2" key="2">
    <citation type="submission" date="2021-08" db="EMBL/GenBank/DDBJ databases">
        <authorList>
            <person name="Tani A."/>
            <person name="Ola A."/>
            <person name="Ogura Y."/>
            <person name="Katsura K."/>
            <person name="Hayashi T."/>
        </authorList>
    </citation>
    <scope>NUCLEOTIDE SEQUENCE</scope>
    <source>
        <strain evidence="2">NBRC 103626</strain>
    </source>
</reference>
<evidence type="ECO:0000256" key="1">
    <source>
        <dbReference type="SAM" id="Phobius"/>
    </source>
</evidence>
<feature type="transmembrane region" description="Helical" evidence="1">
    <location>
        <begin position="127"/>
        <end position="146"/>
    </location>
</feature>
<dbReference type="EMBL" id="BPQM01000024">
    <property type="protein sequence ID" value="GJD77849.1"/>
    <property type="molecule type" value="Genomic_DNA"/>
</dbReference>
<gene>
    <name evidence="2" type="ORF">NBEOAGPD_1060</name>
</gene>
<dbReference type="Pfam" id="PF06912">
    <property type="entry name" value="DUF1275"/>
    <property type="match status" value="1"/>
</dbReference>
<evidence type="ECO:0000313" key="3">
    <source>
        <dbReference type="Proteomes" id="UP001055108"/>
    </source>
</evidence>
<organism evidence="2 3">
    <name type="scientific">Methylobacterium gregans</name>
    <dbReference type="NCBI Taxonomy" id="374424"/>
    <lineage>
        <taxon>Bacteria</taxon>
        <taxon>Pseudomonadati</taxon>
        <taxon>Pseudomonadota</taxon>
        <taxon>Alphaproteobacteria</taxon>
        <taxon>Hyphomicrobiales</taxon>
        <taxon>Methylobacteriaceae</taxon>
        <taxon>Methylobacterium</taxon>
    </lineage>
</organism>
<feature type="transmembrane region" description="Helical" evidence="1">
    <location>
        <begin position="20"/>
        <end position="45"/>
    </location>
</feature>
<feature type="transmembrane region" description="Helical" evidence="1">
    <location>
        <begin position="65"/>
        <end position="87"/>
    </location>
</feature>
<keyword evidence="1" id="KW-0472">Membrane</keyword>
<dbReference type="RefSeq" id="WP_238301583.1">
    <property type="nucleotide sequence ID" value="NZ_BPQM01000024.1"/>
</dbReference>
<sequence length="243" mass="23802">MTGTRGQNLTAPDKAVPYGVAAALGFVAGFVDAAGFVALAGLFAAHVTGNFVLIGAALVGDAGGLVAKLLALPVFVLAVAGARLLALGLERAGRRPLPWLLAVEALLLAGFGGAGVVLAPFSGADSPSALLVGMLAVAAMGVQNALGRLCLPNLAATTVMTVNVTQAVIDAVDVALGRAADAATRARLRRILPAVLAFAAGALAGALGVAYGAFWCALLPVLLLAGLTAAAARGLTRGAAPPV</sequence>
<proteinExistence type="predicted"/>
<keyword evidence="3" id="KW-1185">Reference proteome</keyword>
<protein>
    <recommendedName>
        <fullName evidence="4">DUF1275 domain-containing protein</fullName>
    </recommendedName>
</protein>
<evidence type="ECO:0000313" key="2">
    <source>
        <dbReference type="EMBL" id="GJD77849.1"/>
    </source>
</evidence>
<evidence type="ECO:0008006" key="4">
    <source>
        <dbReference type="Google" id="ProtNLM"/>
    </source>
</evidence>
<keyword evidence="1" id="KW-1133">Transmembrane helix</keyword>
<feature type="transmembrane region" description="Helical" evidence="1">
    <location>
        <begin position="191"/>
        <end position="211"/>
    </location>
</feature>
<dbReference type="AlphaFoldDB" id="A0AA37MAS5"/>